<dbReference type="SUPFAM" id="SSF50129">
    <property type="entry name" value="GroES-like"/>
    <property type="match status" value="1"/>
</dbReference>
<dbReference type="InterPro" id="IPR013149">
    <property type="entry name" value="ADH-like_C"/>
</dbReference>
<evidence type="ECO:0000259" key="7">
    <source>
        <dbReference type="Pfam" id="PF08240"/>
    </source>
</evidence>
<keyword evidence="2 4" id="KW-0862">Zinc</keyword>
<keyword evidence="5" id="KW-0812">Transmembrane</keyword>
<dbReference type="RefSeq" id="WP_071141057.1">
    <property type="nucleotide sequence ID" value="NZ_CP035282.1"/>
</dbReference>
<proteinExistence type="inferred from homology"/>
<evidence type="ECO:0000256" key="4">
    <source>
        <dbReference type="RuleBase" id="RU361277"/>
    </source>
</evidence>
<feature type="transmembrane region" description="Helical" evidence="5">
    <location>
        <begin position="174"/>
        <end position="201"/>
    </location>
</feature>
<comment type="similarity">
    <text evidence="4">Belongs to the zinc-containing alcohol dehydrogenase family.</text>
</comment>
<dbReference type="Gene3D" id="3.90.180.10">
    <property type="entry name" value="Medium-chain alcohol dehydrogenases, catalytic domain"/>
    <property type="match status" value="1"/>
</dbReference>
<protein>
    <submittedName>
        <fullName evidence="8">Sorbitol dehydrogenase</fullName>
    </submittedName>
</protein>
<dbReference type="PROSITE" id="PS00059">
    <property type="entry name" value="ADH_ZINC"/>
    <property type="match status" value="1"/>
</dbReference>
<reference evidence="9" key="1">
    <citation type="submission" date="2019-01" db="EMBL/GenBank/DDBJ databases">
        <title>Draft genomes of a novel of Sporanaerobacter strains.</title>
        <authorList>
            <person name="Ma S."/>
        </authorList>
    </citation>
    <scope>NUCLEOTIDE SEQUENCE [LARGE SCALE GENOMIC DNA]</scope>
    <source>
        <strain evidence="9">NJN-17</strain>
    </source>
</reference>
<feature type="domain" description="Alcohol dehydrogenase-like C-terminal" evidence="6">
    <location>
        <begin position="182"/>
        <end position="312"/>
    </location>
</feature>
<organism evidence="8 9">
    <name type="scientific">Acidilutibacter cellobiosedens</name>
    <dbReference type="NCBI Taxonomy" id="2507161"/>
    <lineage>
        <taxon>Bacteria</taxon>
        <taxon>Bacillati</taxon>
        <taxon>Bacillota</taxon>
        <taxon>Tissierellia</taxon>
        <taxon>Tissierellales</taxon>
        <taxon>Acidilutibacteraceae</taxon>
        <taxon>Acidilutibacter</taxon>
    </lineage>
</organism>
<dbReference type="PANTHER" id="PTHR43401:SF2">
    <property type="entry name" value="L-THREONINE 3-DEHYDROGENASE"/>
    <property type="match status" value="1"/>
</dbReference>
<dbReference type="OrthoDB" id="9769198at2"/>
<keyword evidence="1 4" id="KW-0479">Metal-binding</keyword>
<keyword evidence="5" id="KW-0472">Membrane</keyword>
<keyword evidence="9" id="KW-1185">Reference proteome</keyword>
<keyword evidence="5" id="KW-1133">Transmembrane helix</keyword>
<comment type="cofactor">
    <cofactor evidence="4">
        <name>Zn(2+)</name>
        <dbReference type="ChEBI" id="CHEBI:29105"/>
    </cofactor>
</comment>
<evidence type="ECO:0000313" key="8">
    <source>
        <dbReference type="EMBL" id="QAT61309.1"/>
    </source>
</evidence>
<dbReference type="Proteomes" id="UP000287969">
    <property type="component" value="Chromosome"/>
</dbReference>
<dbReference type="GO" id="GO:0008270">
    <property type="term" value="F:zinc ion binding"/>
    <property type="evidence" value="ECO:0007669"/>
    <property type="project" value="InterPro"/>
</dbReference>
<dbReference type="GO" id="GO:0016491">
    <property type="term" value="F:oxidoreductase activity"/>
    <property type="evidence" value="ECO:0007669"/>
    <property type="project" value="UniProtKB-KW"/>
</dbReference>
<dbReference type="Gene3D" id="3.40.50.720">
    <property type="entry name" value="NAD(P)-binding Rossmann-like Domain"/>
    <property type="match status" value="1"/>
</dbReference>
<evidence type="ECO:0000259" key="6">
    <source>
        <dbReference type="Pfam" id="PF00107"/>
    </source>
</evidence>
<dbReference type="PANTHER" id="PTHR43401">
    <property type="entry name" value="L-THREONINE 3-DEHYDROGENASE"/>
    <property type="match status" value="1"/>
</dbReference>
<dbReference type="AlphaFoldDB" id="A0A410QBH1"/>
<dbReference type="InterPro" id="IPR036291">
    <property type="entry name" value="NAD(P)-bd_dom_sf"/>
</dbReference>
<dbReference type="Pfam" id="PF00107">
    <property type="entry name" value="ADH_zinc_N"/>
    <property type="match status" value="1"/>
</dbReference>
<evidence type="ECO:0000256" key="2">
    <source>
        <dbReference type="ARBA" id="ARBA00022833"/>
    </source>
</evidence>
<dbReference type="EMBL" id="CP035282">
    <property type="protein sequence ID" value="QAT61309.1"/>
    <property type="molecule type" value="Genomic_DNA"/>
</dbReference>
<dbReference type="InterPro" id="IPR013154">
    <property type="entry name" value="ADH-like_N"/>
</dbReference>
<dbReference type="KEGG" id="spoa:EQM13_06735"/>
<dbReference type="Pfam" id="PF08240">
    <property type="entry name" value="ADH_N"/>
    <property type="match status" value="1"/>
</dbReference>
<evidence type="ECO:0000256" key="3">
    <source>
        <dbReference type="ARBA" id="ARBA00023002"/>
    </source>
</evidence>
<dbReference type="InterPro" id="IPR050129">
    <property type="entry name" value="Zn_alcohol_dh"/>
</dbReference>
<dbReference type="InterPro" id="IPR011032">
    <property type="entry name" value="GroES-like_sf"/>
</dbReference>
<accession>A0A410QBH1</accession>
<keyword evidence="3" id="KW-0560">Oxidoreductase</keyword>
<name>A0A410QBH1_9FIRM</name>
<evidence type="ECO:0000256" key="1">
    <source>
        <dbReference type="ARBA" id="ARBA00022723"/>
    </source>
</evidence>
<feature type="domain" description="Alcohol dehydrogenase-like N-terminal" evidence="7">
    <location>
        <begin position="27"/>
        <end position="141"/>
    </location>
</feature>
<gene>
    <name evidence="8" type="ORF">EQM13_06735</name>
</gene>
<dbReference type="InterPro" id="IPR002328">
    <property type="entry name" value="ADH_Zn_CS"/>
</dbReference>
<evidence type="ECO:0000256" key="5">
    <source>
        <dbReference type="SAM" id="Phobius"/>
    </source>
</evidence>
<sequence>MRALMRLSPKANDMELVNTEEPKILKSTDVKVKVVYAGVCGGTDIKLKKVDVGGRFDKLKPPVILGHEASGYAVEVGTDVKKTKIGDRVVYETTVEPCGSCRYCHSGDWNMCSHRKGLGSSTNGSFADFVVVPERNIRVIPSELSLKTAVLSEPMACAYHIVSERGCIKAGENVVIIGPGIIGLCCALVALFSGANVVVIGTEKSRETRLKIAKKFGCHVLVNDGHNLKERVQEIFDGEFADLAIDAVGSQNSFNSGLSLVRKMGRVVITGVPSLDTELYTIDMSYIYRNQICITSGRSSTPSSWTGSLKVLQKYHNQLEELVSHVYSPEKWKEAFEATEKKQAIKAVIDFEK</sequence>
<dbReference type="SUPFAM" id="SSF51735">
    <property type="entry name" value="NAD(P)-binding Rossmann-fold domains"/>
    <property type="match status" value="1"/>
</dbReference>
<evidence type="ECO:0000313" key="9">
    <source>
        <dbReference type="Proteomes" id="UP000287969"/>
    </source>
</evidence>